<name>A0A7R9K7F2_TIMGE</name>
<reference evidence="1" key="1">
    <citation type="submission" date="2020-11" db="EMBL/GenBank/DDBJ databases">
        <authorList>
            <person name="Tran Van P."/>
        </authorList>
    </citation>
    <scope>NUCLEOTIDE SEQUENCE</scope>
</reference>
<gene>
    <name evidence="1" type="ORF">TGEB3V08_LOCUS9347</name>
</gene>
<accession>A0A7R9K7F2</accession>
<organism evidence="1">
    <name type="scientific">Timema genevievae</name>
    <name type="common">Walking stick</name>
    <dbReference type="NCBI Taxonomy" id="629358"/>
    <lineage>
        <taxon>Eukaryota</taxon>
        <taxon>Metazoa</taxon>
        <taxon>Ecdysozoa</taxon>
        <taxon>Arthropoda</taxon>
        <taxon>Hexapoda</taxon>
        <taxon>Insecta</taxon>
        <taxon>Pterygota</taxon>
        <taxon>Neoptera</taxon>
        <taxon>Polyneoptera</taxon>
        <taxon>Phasmatodea</taxon>
        <taxon>Timematodea</taxon>
        <taxon>Timematoidea</taxon>
        <taxon>Timematidae</taxon>
        <taxon>Timema</taxon>
    </lineage>
</organism>
<dbReference type="EMBL" id="OE844239">
    <property type="protein sequence ID" value="CAD7604976.1"/>
    <property type="molecule type" value="Genomic_DNA"/>
</dbReference>
<evidence type="ECO:0008006" key="2">
    <source>
        <dbReference type="Google" id="ProtNLM"/>
    </source>
</evidence>
<dbReference type="AlphaFoldDB" id="A0A7R9K7F2"/>
<sequence>MLSWLTICQTTQNWPQGGSVVPGAMAAIERQWEVLASLLEEFGPKKTTAQWKTVWRDLKSKARVRLADLNRASKATGNLKVVPPLTKLERKMLAIIGTVCSIGDPSTMAKRRRTDVQELDDAVKIFKIIQEDNNSSYKEIATSVSSVSSSLASNQQLQASNISQLVAVQQEAKRLKSQ</sequence>
<evidence type="ECO:0000313" key="1">
    <source>
        <dbReference type="EMBL" id="CAD7604976.1"/>
    </source>
</evidence>
<protein>
    <recommendedName>
        <fullName evidence="2">Regulatory protein zeste</fullName>
    </recommendedName>
</protein>
<proteinExistence type="predicted"/>